<comment type="caution">
    <text evidence="12">The sequence shown here is derived from an EMBL/GenBank/DDBJ whole genome shotgun (WGS) entry which is preliminary data.</text>
</comment>
<dbReference type="PANTHER" id="PTHR21072">
    <property type="entry name" value="GPI TRANSAMIDASE COMPONENT PIG-S"/>
    <property type="match status" value="1"/>
</dbReference>
<dbReference type="EMBL" id="MU853815">
    <property type="protein sequence ID" value="KAK3939176.1"/>
    <property type="molecule type" value="Genomic_DNA"/>
</dbReference>
<dbReference type="InterPro" id="IPR019540">
    <property type="entry name" value="PtdIno-glycan_biosynth_class_S"/>
</dbReference>
<dbReference type="GO" id="GO:0006506">
    <property type="term" value="P:GPI anchor biosynthetic process"/>
    <property type="evidence" value="ECO:0007669"/>
    <property type="project" value="UniProtKB-KW"/>
</dbReference>
<comment type="subcellular location">
    <subcellularLocation>
        <location evidence="1">Endoplasmic reticulum membrane</location>
        <topology evidence="1">Multi-pass membrane protein</topology>
    </subcellularLocation>
</comment>
<keyword evidence="7 11" id="KW-1133">Transmembrane helix</keyword>
<protein>
    <recommendedName>
        <fullName evidence="14">GPI transamidase component PIG-S</fullName>
    </recommendedName>
</protein>
<evidence type="ECO:0000256" key="10">
    <source>
        <dbReference type="SAM" id="MobiDB-lite"/>
    </source>
</evidence>
<evidence type="ECO:0000256" key="7">
    <source>
        <dbReference type="ARBA" id="ARBA00022989"/>
    </source>
</evidence>
<dbReference type="GO" id="GO:0016255">
    <property type="term" value="P:attachment of GPI anchor to protein"/>
    <property type="evidence" value="ECO:0007669"/>
    <property type="project" value="InterPro"/>
</dbReference>
<comment type="pathway">
    <text evidence="2">Glycolipid biosynthesis; glycosylphosphatidylinositol-anchor biosynthesis.</text>
</comment>
<keyword evidence="6" id="KW-0256">Endoplasmic reticulum</keyword>
<evidence type="ECO:0000313" key="13">
    <source>
        <dbReference type="Proteomes" id="UP001303473"/>
    </source>
</evidence>
<keyword evidence="9" id="KW-0325">Glycoprotein</keyword>
<dbReference type="Proteomes" id="UP001303473">
    <property type="component" value="Unassembled WGS sequence"/>
</dbReference>
<proteinExistence type="inferred from homology"/>
<evidence type="ECO:0000256" key="1">
    <source>
        <dbReference type="ARBA" id="ARBA00004477"/>
    </source>
</evidence>
<reference evidence="13" key="1">
    <citation type="journal article" date="2023" name="Mol. Phylogenet. Evol.">
        <title>Genome-scale phylogeny and comparative genomics of the fungal order Sordariales.</title>
        <authorList>
            <person name="Hensen N."/>
            <person name="Bonometti L."/>
            <person name="Westerberg I."/>
            <person name="Brannstrom I.O."/>
            <person name="Guillou S."/>
            <person name="Cros-Aarteil S."/>
            <person name="Calhoun S."/>
            <person name="Haridas S."/>
            <person name="Kuo A."/>
            <person name="Mondo S."/>
            <person name="Pangilinan J."/>
            <person name="Riley R."/>
            <person name="LaButti K."/>
            <person name="Andreopoulos B."/>
            <person name="Lipzen A."/>
            <person name="Chen C."/>
            <person name="Yan M."/>
            <person name="Daum C."/>
            <person name="Ng V."/>
            <person name="Clum A."/>
            <person name="Steindorff A."/>
            <person name="Ohm R.A."/>
            <person name="Martin F."/>
            <person name="Silar P."/>
            <person name="Natvig D.O."/>
            <person name="Lalanne C."/>
            <person name="Gautier V."/>
            <person name="Ament-Velasquez S.L."/>
            <person name="Kruys A."/>
            <person name="Hutchinson M.I."/>
            <person name="Powell A.J."/>
            <person name="Barry K."/>
            <person name="Miller A.N."/>
            <person name="Grigoriev I.V."/>
            <person name="Debuchy R."/>
            <person name="Gladieux P."/>
            <person name="Hiltunen Thoren M."/>
            <person name="Johannesson H."/>
        </authorList>
    </citation>
    <scope>NUCLEOTIDE SEQUENCE [LARGE SCALE GENOMIC DNA]</scope>
    <source>
        <strain evidence="13">CBS 340.73</strain>
    </source>
</reference>
<evidence type="ECO:0000313" key="12">
    <source>
        <dbReference type="EMBL" id="KAK3939176.1"/>
    </source>
</evidence>
<feature type="region of interest" description="Disordered" evidence="10">
    <location>
        <begin position="1"/>
        <end position="29"/>
    </location>
</feature>
<evidence type="ECO:0000256" key="3">
    <source>
        <dbReference type="ARBA" id="ARBA00005316"/>
    </source>
</evidence>
<evidence type="ECO:0000256" key="6">
    <source>
        <dbReference type="ARBA" id="ARBA00022824"/>
    </source>
</evidence>
<evidence type="ECO:0000256" key="11">
    <source>
        <dbReference type="SAM" id="Phobius"/>
    </source>
</evidence>
<keyword evidence="13" id="KW-1185">Reference proteome</keyword>
<evidence type="ECO:0000256" key="4">
    <source>
        <dbReference type="ARBA" id="ARBA00022502"/>
    </source>
</evidence>
<keyword evidence="4" id="KW-0337">GPI-anchor biosynthesis</keyword>
<accession>A0AAN6N5Z2</accession>
<name>A0AAN6N5Z2_9PEZI</name>
<comment type="similarity">
    <text evidence="3">Belongs to the PIGS family.</text>
</comment>
<dbReference type="GO" id="GO:0042765">
    <property type="term" value="C:GPI-anchor transamidase complex"/>
    <property type="evidence" value="ECO:0007669"/>
    <property type="project" value="InterPro"/>
</dbReference>
<keyword evidence="5 11" id="KW-0812">Transmembrane</keyword>
<feature type="compositionally biased region" description="Low complexity" evidence="10">
    <location>
        <begin position="18"/>
        <end position="29"/>
    </location>
</feature>
<organism evidence="12 13">
    <name type="scientific">Diplogelasinospora grovesii</name>
    <dbReference type="NCBI Taxonomy" id="303347"/>
    <lineage>
        <taxon>Eukaryota</taxon>
        <taxon>Fungi</taxon>
        <taxon>Dikarya</taxon>
        <taxon>Ascomycota</taxon>
        <taxon>Pezizomycotina</taxon>
        <taxon>Sordariomycetes</taxon>
        <taxon>Sordariomycetidae</taxon>
        <taxon>Sordariales</taxon>
        <taxon>Diplogelasinosporaceae</taxon>
        <taxon>Diplogelasinospora</taxon>
    </lineage>
</organism>
<evidence type="ECO:0000256" key="9">
    <source>
        <dbReference type="ARBA" id="ARBA00023180"/>
    </source>
</evidence>
<gene>
    <name evidence="12" type="ORF">QBC46DRAFT_290968</name>
</gene>
<evidence type="ECO:0008006" key="14">
    <source>
        <dbReference type="Google" id="ProtNLM"/>
    </source>
</evidence>
<dbReference type="PANTHER" id="PTHR21072:SF13">
    <property type="entry name" value="GPI TRANSAMIDASE COMPONENT PIG-S"/>
    <property type="match status" value="1"/>
</dbReference>
<feature type="transmembrane region" description="Helical" evidence="11">
    <location>
        <begin position="62"/>
        <end position="80"/>
    </location>
</feature>
<feature type="transmembrane region" description="Helical" evidence="11">
    <location>
        <begin position="528"/>
        <end position="548"/>
    </location>
</feature>
<evidence type="ECO:0000256" key="2">
    <source>
        <dbReference type="ARBA" id="ARBA00004687"/>
    </source>
</evidence>
<dbReference type="AlphaFoldDB" id="A0AAN6N5Z2"/>
<evidence type="ECO:0000256" key="5">
    <source>
        <dbReference type="ARBA" id="ARBA00022692"/>
    </source>
</evidence>
<sequence>MSARRPTDNGMADDKTNSTSSSAKAEVAVEAPTHAIAVPIEASSQRKAPPPEKPSDIRRRTWVILTFWAIVVFLGLPIWWKTTTIYRANLPLSEMLEWADGKACRPVFPLRINIQAGPLQEQEAQHLVRLTQHALDDLNDFSGHHLRLQLSSPSSSLTTPASNDDDNGAALTIRLAPGESTTSALDPYAPILDITYPPNTIPSPSSSSSTLATYIASQLRSTFAEEQATISYLLSTNAAAPSGEQLRPPGLTPEVAESVSKRTTRSLKYSPTYHLTFSLFTSGPLPSSWDIEAAIAEYMEPVLKVLGPIHNFTIDTQVQLYATPGGVQSQVLNKEDLSSFINAAEWPLSPSIGGAPTVNFIVFVGNQTIGSPSETSEATSQSWLIPQWGTVYLLSLPHDTAHLTLPTLKQPLLTFTSHLLSLIGTPQSGSLPLRLSTLSRIRSADLLLRASSTLGSLARLSLALPSISIPSSVADGVSKTMAHLRLACDTLGGAEGLAHARIAEAEAERAFFEKSMVGQLYFPDEHKIAVYLPLLGPVGVPLLMGLLNEIRAWRKRRRERAEKAAEKKKE</sequence>
<keyword evidence="8 11" id="KW-0472">Membrane</keyword>
<evidence type="ECO:0000256" key="8">
    <source>
        <dbReference type="ARBA" id="ARBA00023136"/>
    </source>
</evidence>
<dbReference type="Pfam" id="PF10510">
    <property type="entry name" value="PIG-S"/>
    <property type="match status" value="1"/>
</dbReference>